<dbReference type="EMBL" id="JBHUGI010000034">
    <property type="protein sequence ID" value="MFD1929295.1"/>
    <property type="molecule type" value="Genomic_DNA"/>
</dbReference>
<sequence>MMLDTVYARGSLLEFLATSCAIIHEITPNGTRLSFLDNFSNHTAV</sequence>
<reference evidence="2" key="1">
    <citation type="journal article" date="2019" name="Int. J. Syst. Evol. Microbiol.">
        <title>The Global Catalogue of Microorganisms (GCM) 10K type strain sequencing project: providing services to taxonomists for standard genome sequencing and annotation.</title>
        <authorList>
            <consortium name="The Broad Institute Genomics Platform"/>
            <consortium name="The Broad Institute Genome Sequencing Center for Infectious Disease"/>
            <person name="Wu L."/>
            <person name="Ma J."/>
        </authorList>
    </citation>
    <scope>NUCLEOTIDE SEQUENCE [LARGE SCALE GENOMIC DNA]</scope>
    <source>
        <strain evidence="2">CGMCC 4.7177</strain>
    </source>
</reference>
<evidence type="ECO:0000313" key="2">
    <source>
        <dbReference type="Proteomes" id="UP001597218"/>
    </source>
</evidence>
<proteinExistence type="predicted"/>
<name>A0ABW4SJW3_9BACL</name>
<accession>A0ABW4SJW3</accession>
<keyword evidence="2" id="KW-1185">Reference proteome</keyword>
<comment type="caution">
    <text evidence="1">The sequence shown here is derived from an EMBL/GenBank/DDBJ whole genome shotgun (WGS) entry which is preliminary data.</text>
</comment>
<protein>
    <submittedName>
        <fullName evidence="1">RAxF-45 family protein</fullName>
    </submittedName>
</protein>
<organism evidence="1 2">
    <name type="scientific">Sporosarcina siberiensis</name>
    <dbReference type="NCBI Taxonomy" id="1365606"/>
    <lineage>
        <taxon>Bacteria</taxon>
        <taxon>Bacillati</taxon>
        <taxon>Bacillota</taxon>
        <taxon>Bacilli</taxon>
        <taxon>Bacillales</taxon>
        <taxon>Caryophanaceae</taxon>
        <taxon>Sporosarcina</taxon>
    </lineage>
</organism>
<dbReference type="NCBIfam" id="NF041642">
    <property type="entry name" value="RAxF_45"/>
    <property type="match status" value="1"/>
</dbReference>
<evidence type="ECO:0000313" key="1">
    <source>
        <dbReference type="EMBL" id="MFD1929295.1"/>
    </source>
</evidence>
<dbReference type="RefSeq" id="WP_381539313.1">
    <property type="nucleotide sequence ID" value="NZ_JBHUGI010000034.1"/>
</dbReference>
<gene>
    <name evidence="1" type="ORF">ACFSFY_14735</name>
</gene>
<dbReference type="Proteomes" id="UP001597218">
    <property type="component" value="Unassembled WGS sequence"/>
</dbReference>
<dbReference type="InterPro" id="IPR048146">
    <property type="entry name" value="RAxF_45-like"/>
</dbReference>